<dbReference type="Gene3D" id="3.30.9.10">
    <property type="entry name" value="D-Amino Acid Oxidase, subunit A, domain 2"/>
    <property type="match status" value="1"/>
</dbReference>
<dbReference type="Pfam" id="PF01494">
    <property type="entry name" value="FAD_binding_3"/>
    <property type="match status" value="1"/>
</dbReference>
<protein>
    <submittedName>
        <fullName evidence="9">2-octaprenyl-6-methoxyphenol hydroxylase</fullName>
        <ecNumber evidence="9">1.14.13.-</ecNumber>
    </submittedName>
</protein>
<feature type="domain" description="FAD-binding" evidence="8">
    <location>
        <begin position="18"/>
        <end position="330"/>
    </location>
</feature>
<keyword evidence="5" id="KW-0274">FAD</keyword>
<comment type="cofactor">
    <cofactor evidence="1">
        <name>FAD</name>
        <dbReference type="ChEBI" id="CHEBI:57692"/>
    </cofactor>
</comment>
<evidence type="ECO:0000256" key="6">
    <source>
        <dbReference type="ARBA" id="ARBA00023002"/>
    </source>
</evidence>
<sequence>MTDSTSKTTSDAGNIIHADIAICGAGPVGMAFAALLVKRGIAPDRIALIDGKTIDQARLDPRALALSYGSRQILEDIGAWPVAATAIHQIHVSRRGHFGRTFIERDEYQLPALGYVSRYGNLVTALAALPALQEITLLRPLQVSTSDDHTRGVTMTLSDGHRMHCKVMVQAEGGLFGAQTCKELQRDYNQIAIVAHVHTSAPIPHRAFERFTDQGPLALLPQDDGYALVWCVRTANAAQLLGLNDALFLQALAEAFGARIGRFIRTSQRNSFPLGLNANPTTSTHTVAIGNAAQTLHPVAGQGLNLGLRDATVLAKLLAQEVTPAALEKFTLSRKSDRSITIRMTDIMARIFASAPEGALSQTLLGLSLGLVDAIQPAKNMLAEQMMFGRR</sequence>
<dbReference type="Proteomes" id="UP000571084">
    <property type="component" value="Unassembled WGS sequence"/>
</dbReference>
<dbReference type="SUPFAM" id="SSF51905">
    <property type="entry name" value="FAD/NAD(P)-binding domain"/>
    <property type="match status" value="1"/>
</dbReference>
<name>A0A840RW48_9BURK</name>
<dbReference type="EMBL" id="JACHHQ010000005">
    <property type="protein sequence ID" value="MBB5200690.1"/>
    <property type="molecule type" value="Genomic_DNA"/>
</dbReference>
<dbReference type="EC" id="1.14.13.-" evidence="9"/>
<dbReference type="PROSITE" id="PS01304">
    <property type="entry name" value="UBIH"/>
    <property type="match status" value="1"/>
</dbReference>
<keyword evidence="6 9" id="KW-0560">Oxidoreductase</keyword>
<dbReference type="GO" id="GO:0004497">
    <property type="term" value="F:monooxygenase activity"/>
    <property type="evidence" value="ECO:0007669"/>
    <property type="project" value="UniProtKB-KW"/>
</dbReference>
<comment type="similarity">
    <text evidence="3">Belongs to the UbiH/COQ6 family.</text>
</comment>
<evidence type="ECO:0000256" key="1">
    <source>
        <dbReference type="ARBA" id="ARBA00001974"/>
    </source>
</evidence>
<dbReference type="GO" id="GO:0016705">
    <property type="term" value="F:oxidoreductase activity, acting on paired donors, with incorporation or reduction of molecular oxygen"/>
    <property type="evidence" value="ECO:0007669"/>
    <property type="project" value="InterPro"/>
</dbReference>
<dbReference type="PANTHER" id="PTHR43876:SF7">
    <property type="entry name" value="UBIQUINONE BIOSYNTHESIS MONOOXYGENASE COQ6, MITOCHONDRIAL"/>
    <property type="match status" value="1"/>
</dbReference>
<dbReference type="InterPro" id="IPR002938">
    <property type="entry name" value="FAD-bd"/>
</dbReference>
<dbReference type="GO" id="GO:0071949">
    <property type="term" value="F:FAD binding"/>
    <property type="evidence" value="ECO:0007669"/>
    <property type="project" value="InterPro"/>
</dbReference>
<evidence type="ECO:0000259" key="8">
    <source>
        <dbReference type="Pfam" id="PF01494"/>
    </source>
</evidence>
<proteinExistence type="inferred from homology"/>
<evidence type="ECO:0000313" key="9">
    <source>
        <dbReference type="EMBL" id="MBB5200690.1"/>
    </source>
</evidence>
<evidence type="ECO:0000256" key="4">
    <source>
        <dbReference type="ARBA" id="ARBA00022630"/>
    </source>
</evidence>
<evidence type="ECO:0000256" key="3">
    <source>
        <dbReference type="ARBA" id="ARBA00005349"/>
    </source>
</evidence>
<dbReference type="NCBIfam" id="TIGR01988">
    <property type="entry name" value="Ubi-OHases"/>
    <property type="match status" value="1"/>
</dbReference>
<dbReference type="InterPro" id="IPR010971">
    <property type="entry name" value="UbiH/COQ6"/>
</dbReference>
<dbReference type="PRINTS" id="PR00420">
    <property type="entry name" value="RNGMNOXGNASE"/>
</dbReference>
<comment type="pathway">
    <text evidence="2">Cofactor biosynthesis; ubiquinone biosynthesis.</text>
</comment>
<dbReference type="PANTHER" id="PTHR43876">
    <property type="entry name" value="UBIQUINONE BIOSYNTHESIS MONOOXYGENASE COQ6, MITOCHONDRIAL"/>
    <property type="match status" value="1"/>
</dbReference>
<evidence type="ECO:0000256" key="7">
    <source>
        <dbReference type="ARBA" id="ARBA00023033"/>
    </source>
</evidence>
<accession>A0A840RW48</accession>
<keyword evidence="10" id="KW-1185">Reference proteome</keyword>
<comment type="caution">
    <text evidence="9">The sequence shown here is derived from an EMBL/GenBank/DDBJ whole genome shotgun (WGS) entry which is preliminary data.</text>
</comment>
<keyword evidence="4" id="KW-0285">Flavoprotein</keyword>
<dbReference type="Gene3D" id="3.50.50.60">
    <property type="entry name" value="FAD/NAD(P)-binding domain"/>
    <property type="match status" value="2"/>
</dbReference>
<evidence type="ECO:0000256" key="2">
    <source>
        <dbReference type="ARBA" id="ARBA00004749"/>
    </source>
</evidence>
<dbReference type="UniPathway" id="UPA00232"/>
<reference evidence="9 10" key="1">
    <citation type="submission" date="2020-08" db="EMBL/GenBank/DDBJ databases">
        <title>Genomic Encyclopedia of Type Strains, Phase IV (KMG-IV): sequencing the most valuable type-strain genomes for metagenomic binning, comparative biology and taxonomic classification.</title>
        <authorList>
            <person name="Goeker M."/>
        </authorList>
    </citation>
    <scope>NUCLEOTIDE SEQUENCE [LARGE SCALE GENOMIC DNA]</scope>
    <source>
        <strain evidence="9 10">DSM 23240</strain>
    </source>
</reference>
<dbReference type="GO" id="GO:0006744">
    <property type="term" value="P:ubiquinone biosynthetic process"/>
    <property type="evidence" value="ECO:0007669"/>
    <property type="project" value="UniProtKB-UniPathway"/>
</dbReference>
<dbReference type="InterPro" id="IPR018168">
    <property type="entry name" value="Ubi_Hdrlase_CS"/>
</dbReference>
<dbReference type="RefSeq" id="WP_168055838.1">
    <property type="nucleotide sequence ID" value="NZ_JAAOZT010000007.1"/>
</dbReference>
<dbReference type="AlphaFoldDB" id="A0A840RW48"/>
<evidence type="ECO:0000256" key="5">
    <source>
        <dbReference type="ARBA" id="ARBA00022827"/>
    </source>
</evidence>
<gene>
    <name evidence="9" type="ORF">HNR39_002532</name>
</gene>
<organism evidence="9 10">
    <name type="scientific">Glaciimonas immobilis</name>
    <dbReference type="NCBI Taxonomy" id="728004"/>
    <lineage>
        <taxon>Bacteria</taxon>
        <taxon>Pseudomonadati</taxon>
        <taxon>Pseudomonadota</taxon>
        <taxon>Betaproteobacteria</taxon>
        <taxon>Burkholderiales</taxon>
        <taxon>Oxalobacteraceae</taxon>
        <taxon>Glaciimonas</taxon>
    </lineage>
</organism>
<keyword evidence="7" id="KW-0503">Monooxygenase</keyword>
<dbReference type="InterPro" id="IPR036188">
    <property type="entry name" value="FAD/NAD-bd_sf"/>
</dbReference>
<evidence type="ECO:0000313" key="10">
    <source>
        <dbReference type="Proteomes" id="UP000571084"/>
    </source>
</evidence>
<dbReference type="InterPro" id="IPR051205">
    <property type="entry name" value="UbiH/COQ6_monooxygenase"/>
</dbReference>